<reference evidence="1 2" key="1">
    <citation type="submission" date="2018-06" db="EMBL/GenBank/DDBJ databases">
        <title>Comparative genomics reveals the genomic features of Rhizophagus irregularis, R. cerebriforme, R. diaphanum and Gigaspora rosea, and their symbiotic lifestyle signature.</title>
        <authorList>
            <person name="Morin E."/>
            <person name="San Clemente H."/>
            <person name="Chen E.C.H."/>
            <person name="De La Providencia I."/>
            <person name="Hainaut M."/>
            <person name="Kuo A."/>
            <person name="Kohler A."/>
            <person name="Murat C."/>
            <person name="Tang N."/>
            <person name="Roy S."/>
            <person name="Loubradou J."/>
            <person name="Henrissat B."/>
            <person name="Grigoriev I.V."/>
            <person name="Corradi N."/>
            <person name="Roux C."/>
            <person name="Martin F.M."/>
        </authorList>
    </citation>
    <scope>NUCLEOTIDE SEQUENCE [LARGE SCALE GENOMIC DNA]</scope>
    <source>
        <strain evidence="1 2">DAOM 227022</strain>
    </source>
</reference>
<organism evidence="1 2">
    <name type="scientific">Glomus cerebriforme</name>
    <dbReference type="NCBI Taxonomy" id="658196"/>
    <lineage>
        <taxon>Eukaryota</taxon>
        <taxon>Fungi</taxon>
        <taxon>Fungi incertae sedis</taxon>
        <taxon>Mucoromycota</taxon>
        <taxon>Glomeromycotina</taxon>
        <taxon>Glomeromycetes</taxon>
        <taxon>Glomerales</taxon>
        <taxon>Glomeraceae</taxon>
        <taxon>Glomus</taxon>
    </lineage>
</organism>
<dbReference type="EMBL" id="QKYT01000635">
    <property type="protein sequence ID" value="RIA82742.1"/>
    <property type="molecule type" value="Genomic_DNA"/>
</dbReference>
<protein>
    <submittedName>
        <fullName evidence="1">Uncharacterized protein</fullName>
    </submittedName>
</protein>
<comment type="caution">
    <text evidence="1">The sequence shown here is derived from an EMBL/GenBank/DDBJ whole genome shotgun (WGS) entry which is preliminary data.</text>
</comment>
<gene>
    <name evidence="1" type="ORF">C1645_834893</name>
</gene>
<evidence type="ECO:0000313" key="1">
    <source>
        <dbReference type="EMBL" id="RIA82742.1"/>
    </source>
</evidence>
<evidence type="ECO:0000313" key="2">
    <source>
        <dbReference type="Proteomes" id="UP000265703"/>
    </source>
</evidence>
<sequence length="220" mass="25616">MVSDISNISHNLDDLERLRYMALEKLLFNDEDHNNYEKKKKVPYDSKCEIYWKRASEKYSLPFSDDIPIEWKSIITRAREYEPRWHRNKSDLCHNFYNLNSKKKALSYADLEILSINEYSEDYDKNLSIVNNQSVIPSSYITIKILSVDDAIHTHKSKNENRNKQLAWQSEGVKANSIEALKYLKLAADSGNSVAIYIILKAYWNGGNGIENIKGMELNI</sequence>
<name>A0A397SB80_9GLOM</name>
<dbReference type="AlphaFoldDB" id="A0A397SB80"/>
<proteinExistence type="predicted"/>
<accession>A0A397SB80</accession>
<dbReference type="Proteomes" id="UP000265703">
    <property type="component" value="Unassembled WGS sequence"/>
</dbReference>
<dbReference type="OrthoDB" id="2384430at2759"/>
<keyword evidence="2" id="KW-1185">Reference proteome</keyword>